<proteinExistence type="predicted"/>
<comment type="caution">
    <text evidence="2">The sequence shown here is derived from an EMBL/GenBank/DDBJ whole genome shotgun (WGS) entry which is preliminary data.</text>
</comment>
<feature type="region of interest" description="Disordered" evidence="1">
    <location>
        <begin position="1"/>
        <end position="90"/>
    </location>
</feature>
<feature type="compositionally biased region" description="Basic and acidic residues" evidence="1">
    <location>
        <begin position="29"/>
        <end position="56"/>
    </location>
</feature>
<protein>
    <submittedName>
        <fullName evidence="2">Uncharacterized protein</fullName>
    </submittedName>
</protein>
<sequence length="174" mass="19774">MGAYYDWHHGRYNPNPDYREEPGPFEPPSAEKPDPQDEEVRHEVEELAETAAHDYADADLSEDEKESVRKAKGKSKKTLERIKLSSRGQTDTGVLDTKILKTYSSDGAPGQCDYCRSNGNDTPVVSVLMRTEINEKEVPVQEVFKRGFFYGSGTQDATDRRRKKMAELIDDVER</sequence>
<organism evidence="2 3">
    <name type="scientific">Durusdinium trenchii</name>
    <dbReference type="NCBI Taxonomy" id="1381693"/>
    <lineage>
        <taxon>Eukaryota</taxon>
        <taxon>Sar</taxon>
        <taxon>Alveolata</taxon>
        <taxon>Dinophyceae</taxon>
        <taxon>Suessiales</taxon>
        <taxon>Symbiodiniaceae</taxon>
        <taxon>Durusdinium</taxon>
    </lineage>
</organism>
<feature type="non-terminal residue" evidence="2">
    <location>
        <position position="174"/>
    </location>
</feature>
<gene>
    <name evidence="2" type="ORF">SCF082_LOCUS7122</name>
</gene>
<reference evidence="2 3" key="1">
    <citation type="submission" date="2024-02" db="EMBL/GenBank/DDBJ databases">
        <authorList>
            <person name="Chen Y."/>
            <person name="Shah S."/>
            <person name="Dougan E. K."/>
            <person name="Thang M."/>
            <person name="Chan C."/>
        </authorList>
    </citation>
    <scope>NUCLEOTIDE SEQUENCE [LARGE SCALE GENOMIC DNA]</scope>
</reference>
<dbReference type="Proteomes" id="UP001642464">
    <property type="component" value="Unassembled WGS sequence"/>
</dbReference>
<evidence type="ECO:0000313" key="2">
    <source>
        <dbReference type="EMBL" id="CAK9001940.1"/>
    </source>
</evidence>
<dbReference type="EMBL" id="CAXAMM010003990">
    <property type="protein sequence ID" value="CAK9001940.1"/>
    <property type="molecule type" value="Genomic_DNA"/>
</dbReference>
<accession>A0ABP0IH53</accession>
<name>A0ABP0IH53_9DINO</name>
<evidence type="ECO:0000313" key="3">
    <source>
        <dbReference type="Proteomes" id="UP001642464"/>
    </source>
</evidence>
<keyword evidence="3" id="KW-1185">Reference proteome</keyword>
<evidence type="ECO:0000256" key="1">
    <source>
        <dbReference type="SAM" id="MobiDB-lite"/>
    </source>
</evidence>